<feature type="region of interest" description="Disordered" evidence="1">
    <location>
        <begin position="43"/>
        <end position="69"/>
    </location>
</feature>
<dbReference type="AlphaFoldDB" id="W9R512"/>
<proteinExistence type="predicted"/>
<gene>
    <name evidence="2" type="ORF">L484_017372</name>
</gene>
<reference evidence="3" key="1">
    <citation type="submission" date="2013-01" db="EMBL/GenBank/DDBJ databases">
        <title>Draft Genome Sequence of a Mulberry Tree, Morus notabilis C.K. Schneid.</title>
        <authorList>
            <person name="He N."/>
            <person name="Zhao S."/>
        </authorList>
    </citation>
    <scope>NUCLEOTIDE SEQUENCE</scope>
</reference>
<organism evidence="2 3">
    <name type="scientific">Morus notabilis</name>
    <dbReference type="NCBI Taxonomy" id="981085"/>
    <lineage>
        <taxon>Eukaryota</taxon>
        <taxon>Viridiplantae</taxon>
        <taxon>Streptophyta</taxon>
        <taxon>Embryophyta</taxon>
        <taxon>Tracheophyta</taxon>
        <taxon>Spermatophyta</taxon>
        <taxon>Magnoliopsida</taxon>
        <taxon>eudicotyledons</taxon>
        <taxon>Gunneridae</taxon>
        <taxon>Pentapetalae</taxon>
        <taxon>rosids</taxon>
        <taxon>fabids</taxon>
        <taxon>Rosales</taxon>
        <taxon>Moraceae</taxon>
        <taxon>Moreae</taxon>
        <taxon>Morus</taxon>
    </lineage>
</organism>
<name>W9R512_9ROSA</name>
<evidence type="ECO:0000256" key="1">
    <source>
        <dbReference type="SAM" id="MobiDB-lite"/>
    </source>
</evidence>
<accession>W9R512</accession>
<evidence type="ECO:0000313" key="3">
    <source>
        <dbReference type="Proteomes" id="UP000030645"/>
    </source>
</evidence>
<dbReference type="EMBL" id="KE344582">
    <property type="protein sequence ID" value="EXB69094.1"/>
    <property type="molecule type" value="Genomic_DNA"/>
</dbReference>
<keyword evidence="3" id="KW-1185">Reference proteome</keyword>
<dbReference type="Proteomes" id="UP000030645">
    <property type="component" value="Unassembled WGS sequence"/>
</dbReference>
<evidence type="ECO:0000313" key="2">
    <source>
        <dbReference type="EMBL" id="EXB69094.1"/>
    </source>
</evidence>
<protein>
    <submittedName>
        <fullName evidence="2">Uncharacterized protein</fullName>
    </submittedName>
</protein>
<sequence>MVGPAATTKPLPLHLHRLSDLTHRGPGLSNLLQCRLQQRSEVKKEINQRGKEGRQGKEREEKENVSSVL</sequence>